<proteinExistence type="predicted"/>
<organism evidence="2 3">
    <name type="scientific">Pseudomonas arcuscaelestis</name>
    <dbReference type="NCBI Taxonomy" id="2710591"/>
    <lineage>
        <taxon>Bacteria</taxon>
        <taxon>Pseudomonadati</taxon>
        <taxon>Pseudomonadota</taxon>
        <taxon>Gammaproteobacteria</taxon>
        <taxon>Pseudomonadales</taxon>
        <taxon>Pseudomonadaceae</taxon>
        <taxon>Pseudomonas</taxon>
    </lineage>
</organism>
<name>A0ABS2BYE3_9PSED</name>
<keyword evidence="3" id="KW-1185">Reference proteome</keyword>
<evidence type="ECO:0000313" key="2">
    <source>
        <dbReference type="EMBL" id="MBM5458632.1"/>
    </source>
</evidence>
<dbReference type="RefSeq" id="WP_203584572.1">
    <property type="nucleotide sequence ID" value="NZ_JACOPV010000008.1"/>
</dbReference>
<protein>
    <submittedName>
        <fullName evidence="2">Uncharacterized protein</fullName>
    </submittedName>
</protein>
<evidence type="ECO:0000313" key="3">
    <source>
        <dbReference type="Proteomes" id="UP000745663"/>
    </source>
</evidence>
<feature type="region of interest" description="Disordered" evidence="1">
    <location>
        <begin position="1"/>
        <end position="25"/>
    </location>
</feature>
<evidence type="ECO:0000256" key="1">
    <source>
        <dbReference type="SAM" id="MobiDB-lite"/>
    </source>
</evidence>
<accession>A0ABS2BYE3</accession>
<dbReference type="EMBL" id="JACOPV010000008">
    <property type="protein sequence ID" value="MBM5458632.1"/>
    <property type="molecule type" value="Genomic_DNA"/>
</dbReference>
<dbReference type="Proteomes" id="UP000745663">
    <property type="component" value="Unassembled WGS sequence"/>
</dbReference>
<sequence length="84" mass="9548">MTKITDLTRYADSPQARASDARLEAPKTLPALTEEEDDAGWAEFTRVTRETRERDEQRSRETVRNALNKLEACIGTQHLDTNEG</sequence>
<comment type="caution">
    <text evidence="2">The sequence shown here is derived from an EMBL/GenBank/DDBJ whole genome shotgun (WGS) entry which is preliminary data.</text>
</comment>
<reference evidence="2 3" key="1">
    <citation type="submission" date="2020-08" db="EMBL/GenBank/DDBJ databases">
        <title>Description of novel Pseudomonas species.</title>
        <authorList>
            <person name="Duman M."/>
            <person name="Mulet M."/>
            <person name="Altun S."/>
            <person name="Saticioglu I.B."/>
            <person name="Lalucat J."/>
            <person name="Garcia-Valdes E."/>
        </authorList>
    </citation>
    <scope>NUCLEOTIDE SEQUENCE [LARGE SCALE GENOMIC DNA]</scope>
    <source>
        <strain evidence="2 3">P66</strain>
    </source>
</reference>
<gene>
    <name evidence="2" type="ORF">H8F21_13765</name>
</gene>